<dbReference type="Gene3D" id="3.40.850.10">
    <property type="entry name" value="Kinesin motor domain"/>
    <property type="match status" value="1"/>
</dbReference>
<feature type="binding site" evidence="6">
    <location>
        <begin position="189"/>
        <end position="196"/>
    </location>
    <ligand>
        <name>ATP</name>
        <dbReference type="ChEBI" id="CHEBI:30616"/>
    </ligand>
</feature>
<dbReference type="EMBL" id="GQ141543">
    <property type="protein sequence ID" value="ACS35539.1"/>
    <property type="molecule type" value="mRNA"/>
</dbReference>
<feature type="domain" description="Myosin motor" evidence="9">
    <location>
        <begin position="86"/>
        <end position="821"/>
    </location>
</feature>
<feature type="compositionally biased region" description="Basic and acidic residues" evidence="8">
    <location>
        <begin position="948"/>
        <end position="964"/>
    </location>
</feature>
<evidence type="ECO:0000256" key="5">
    <source>
        <dbReference type="ARBA" id="ARBA00023203"/>
    </source>
</evidence>
<evidence type="ECO:0000259" key="9">
    <source>
        <dbReference type="PROSITE" id="PS51456"/>
    </source>
</evidence>
<comment type="similarity">
    <text evidence="6">Belongs to the TRAFAC class myosin-kinesin ATPase superfamily. Myosin family.</text>
</comment>
<dbReference type="HOGENOM" id="CLU_000192_7_2_1"/>
<proteinExistence type="evidence at transcript level"/>
<dbReference type="GO" id="GO:0005524">
    <property type="term" value="F:ATP binding"/>
    <property type="evidence" value="ECO:0007669"/>
    <property type="project" value="UniProtKB-UniRule"/>
</dbReference>
<dbReference type="Gene3D" id="1.20.58.530">
    <property type="match status" value="1"/>
</dbReference>
<evidence type="ECO:0000256" key="2">
    <source>
        <dbReference type="ARBA" id="ARBA00022840"/>
    </source>
</evidence>
<dbReference type="PRINTS" id="PR00193">
    <property type="entry name" value="MYOSINHEAVY"/>
</dbReference>
<evidence type="ECO:0000256" key="6">
    <source>
        <dbReference type="PROSITE-ProRule" id="PRU00782"/>
    </source>
</evidence>
<dbReference type="SUPFAM" id="SSF52540">
    <property type="entry name" value="P-loop containing nucleoside triphosphate hydrolases"/>
    <property type="match status" value="1"/>
</dbReference>
<dbReference type="CDD" id="cd00124">
    <property type="entry name" value="MYSc"/>
    <property type="match status" value="1"/>
</dbReference>
<feature type="compositionally biased region" description="Basic and acidic residues" evidence="8">
    <location>
        <begin position="853"/>
        <end position="875"/>
    </location>
</feature>
<evidence type="ECO:0000256" key="3">
    <source>
        <dbReference type="ARBA" id="ARBA00023123"/>
    </source>
</evidence>
<dbReference type="GO" id="GO:0000146">
    <property type="term" value="F:microfilament motor activity"/>
    <property type="evidence" value="ECO:0007669"/>
    <property type="project" value="TreeGrafter"/>
</dbReference>
<dbReference type="Gene3D" id="1.10.10.820">
    <property type="match status" value="1"/>
</dbReference>
<evidence type="ECO:0000256" key="4">
    <source>
        <dbReference type="ARBA" id="ARBA00023175"/>
    </source>
</evidence>
<dbReference type="InterPro" id="IPR001609">
    <property type="entry name" value="Myosin_head_motor_dom-like"/>
</dbReference>
<reference evidence="10" key="1">
    <citation type="journal article" date="2010" name="Cytoskeleton">
        <title>Myosin diversity in the diatom Phaeodactylum tricornutum.</title>
        <authorList>
            <person name="Heintzelman M.B."/>
            <person name="Enriquez M.E."/>
        </authorList>
    </citation>
    <scope>NUCLEOTIDE SEQUENCE</scope>
    <source>
        <strain evidence="10">UTEX 646</strain>
    </source>
</reference>
<keyword evidence="1 6" id="KW-0547">Nucleotide-binding</keyword>
<keyword evidence="4 6" id="KW-0505">Motor protein</keyword>
<name>C6JVY5_PHATR</name>
<evidence type="ECO:0000256" key="7">
    <source>
        <dbReference type="SAM" id="Coils"/>
    </source>
</evidence>
<dbReference type="AlphaFoldDB" id="C6JVY5"/>
<feature type="region of interest" description="Disordered" evidence="8">
    <location>
        <begin position="853"/>
        <end position="966"/>
    </location>
</feature>
<dbReference type="InterPro" id="IPR036961">
    <property type="entry name" value="Kinesin_motor_dom_sf"/>
</dbReference>
<dbReference type="SMART" id="SM00242">
    <property type="entry name" value="MYSc"/>
    <property type="match status" value="1"/>
</dbReference>
<dbReference type="Pfam" id="PF00063">
    <property type="entry name" value="Myosin_head"/>
    <property type="match status" value="1"/>
</dbReference>
<feature type="region of interest" description="Actin-binding" evidence="6">
    <location>
        <begin position="681"/>
        <end position="703"/>
    </location>
</feature>
<feature type="coiled-coil region" evidence="7">
    <location>
        <begin position="1012"/>
        <end position="1085"/>
    </location>
</feature>
<dbReference type="InterPro" id="IPR027417">
    <property type="entry name" value="P-loop_NTPase"/>
</dbReference>
<evidence type="ECO:0000313" key="10">
    <source>
        <dbReference type="EMBL" id="ACS35539.1"/>
    </source>
</evidence>
<dbReference type="GO" id="GO:0016459">
    <property type="term" value="C:myosin complex"/>
    <property type="evidence" value="ECO:0007669"/>
    <property type="project" value="UniProtKB-KW"/>
</dbReference>
<dbReference type="PANTHER" id="PTHR13140:SF706">
    <property type="entry name" value="DILUTE CLASS UNCONVENTIONAL MYOSIN, ISOFORM C"/>
    <property type="match status" value="1"/>
</dbReference>
<dbReference type="GO" id="GO:0007015">
    <property type="term" value="P:actin filament organization"/>
    <property type="evidence" value="ECO:0007669"/>
    <property type="project" value="TreeGrafter"/>
</dbReference>
<dbReference type="PROSITE" id="PS51456">
    <property type="entry name" value="MYOSIN_MOTOR"/>
    <property type="match status" value="1"/>
</dbReference>
<dbReference type="Gene3D" id="1.20.5.4820">
    <property type="match status" value="1"/>
</dbReference>
<keyword evidence="7" id="KW-0175">Coiled coil</keyword>
<evidence type="ECO:0000256" key="8">
    <source>
        <dbReference type="SAM" id="MobiDB-lite"/>
    </source>
</evidence>
<dbReference type="GO" id="GO:0051015">
    <property type="term" value="F:actin filament binding"/>
    <property type="evidence" value="ECO:0007669"/>
    <property type="project" value="TreeGrafter"/>
</dbReference>
<dbReference type="PROSITE" id="PS50096">
    <property type="entry name" value="IQ"/>
    <property type="match status" value="1"/>
</dbReference>
<feature type="compositionally biased region" description="Basic and acidic residues" evidence="8">
    <location>
        <begin position="882"/>
        <end position="938"/>
    </location>
</feature>
<dbReference type="GO" id="GO:0005737">
    <property type="term" value="C:cytoplasm"/>
    <property type="evidence" value="ECO:0007669"/>
    <property type="project" value="TreeGrafter"/>
</dbReference>
<keyword evidence="2 6" id="KW-0067">ATP-binding</keyword>
<organism evidence="10">
    <name type="scientific">Phaeodactylum tricornutum</name>
    <name type="common">Diatom</name>
    <dbReference type="NCBI Taxonomy" id="2850"/>
    <lineage>
        <taxon>Eukaryota</taxon>
        <taxon>Sar</taxon>
        <taxon>Stramenopiles</taxon>
        <taxon>Ochrophyta</taxon>
        <taxon>Bacillariophyta</taxon>
        <taxon>Bacillariophyceae</taxon>
        <taxon>Bacillariophycidae</taxon>
        <taxon>Naviculales</taxon>
        <taxon>Phaeodactylaceae</taxon>
        <taxon>Phaeodactylum</taxon>
    </lineage>
</organism>
<dbReference type="PANTHER" id="PTHR13140">
    <property type="entry name" value="MYOSIN"/>
    <property type="match status" value="1"/>
</dbReference>
<evidence type="ECO:0000256" key="1">
    <source>
        <dbReference type="ARBA" id="ARBA00022741"/>
    </source>
</evidence>
<keyword evidence="5 6" id="KW-0009">Actin-binding</keyword>
<accession>C6JVY5</accession>
<keyword evidence="3 6" id="KW-0518">Myosin</keyword>
<sequence length="1157" mass="131236">MGKDKGEKKDTFVYVHDKEFAWVPARLIETKGDKAVVSIPKYANEQAIVSDGGRSGKGVEERTVNLKDYPHKVLPLQNVDGKGNLHQYADMVHLPYLHEAGILYNLKNRHMNGNPYTRTGDIVIAVNPFKWFNDLYTEQKRVFYSNRLVWNDTDKDAREGMDPHVYEVSSLSYKGLAFGGNDQSILVSGESGAGKTETVKICMNHMASVQKGPGKAGDSGLDPVVQRVVDSNPLLEAFGNAKTRRNDNSSRFGKYLQLQFDNSEAGLMNFGNKTESKCKLAGSTCEVYLLEKSRIVAHDPEERTYHVFYQLLAAPDSEKARFWTKLKGCNNKSFKYVGHTDTTKIEGQSDGEHFANTVKTLDLINIRGDKLVAMMRAICAVLQLGNLGFNAKNGDADKSAVATIEELRDLAELMGVEEKDLTLAFTERTMKTKTEEYKVPLNAVAAKDACDALAKEIYGKLFLWLVSEINTATCAEDNYKNGSMSNFGIIGLLDIFGFESFVVNRFEQLCINYANEKLQQKFTEDIFRSVQTEYEAEGIELAEIWYDDNTDVLDLIEGRTGLLALLNEECVRPQGSDQAFVQKALQVNNASQCLIVNKMDRMSFGIHHYAGKVMYDADQFVSSNQDTLPTDLSDLCSMSTNFVIANEMAKVEAANMTRGTPRRQKSNLVAPTAWGKYKTQLLSLMTNLRKTESRYIRCIKPNMKKVPVLMEHIPTVEQLRCAGVVAAVTLSRSAFPNRLDNSVVRYRFSNMWDSKVFPSKRNSSMTPDESLRADIEAIMSCALKSKEEVDEKGRVKKAFVVGKTRTYFRAGALEFLESNRLENGLDAPAMTLQKYARGFLVRKNWMKNIEAAREEERKRKEEADRVSREKKERKEAAKRKKQAEEARRMREEKEAKERADREVREKKAAAERKRRERAENEAREREEADFQEQLDKLKSKIRGMESSLEAKRKDNDKKISKAEKEVDEIEAEKNELDAKHKKMMEEAAKIPKKDIAANKKKIEESDKIVNYLRKENKKVRDQTEKMKDDLQELKEQNNRLIEANASAGASLDSLEKQKKNLSTHNEKLEENLKKYKAQNAQLKSDLANRNAYYKAETKIRSEYETTMEKIVEILEERCNDTKLIEDVNAAHHQCEVIASHRAGDGSPGLASSDVSDF</sequence>
<dbReference type="GO" id="GO:0016020">
    <property type="term" value="C:membrane"/>
    <property type="evidence" value="ECO:0007669"/>
    <property type="project" value="TreeGrafter"/>
</dbReference>
<protein>
    <submittedName>
        <fullName evidence="10">Myosin C</fullName>
    </submittedName>
</protein>
<dbReference type="Gene3D" id="1.20.120.720">
    <property type="entry name" value="Myosin VI head, motor domain, U50 subdomain"/>
    <property type="match status" value="1"/>
</dbReference>